<keyword evidence="1" id="KW-0472">Membrane</keyword>
<organism evidence="2 3">
    <name type="scientific">Nonomuraea longicatena</name>
    <dbReference type="NCBI Taxonomy" id="83682"/>
    <lineage>
        <taxon>Bacteria</taxon>
        <taxon>Bacillati</taxon>
        <taxon>Actinomycetota</taxon>
        <taxon>Actinomycetes</taxon>
        <taxon>Streptosporangiales</taxon>
        <taxon>Streptosporangiaceae</taxon>
        <taxon>Nonomuraea</taxon>
    </lineage>
</organism>
<feature type="transmembrane region" description="Helical" evidence="1">
    <location>
        <begin position="6"/>
        <end position="26"/>
    </location>
</feature>
<dbReference type="Proteomes" id="UP001501578">
    <property type="component" value="Unassembled WGS sequence"/>
</dbReference>
<dbReference type="EMBL" id="BAAAHQ010000001">
    <property type="protein sequence ID" value="GAA0911984.1"/>
    <property type="molecule type" value="Genomic_DNA"/>
</dbReference>
<keyword evidence="1" id="KW-1133">Transmembrane helix</keyword>
<accession>A0ABN1NLJ9</accession>
<protein>
    <submittedName>
        <fullName evidence="2">Uncharacterized protein</fullName>
    </submittedName>
</protein>
<evidence type="ECO:0000313" key="2">
    <source>
        <dbReference type="EMBL" id="GAA0911984.1"/>
    </source>
</evidence>
<keyword evidence="3" id="KW-1185">Reference proteome</keyword>
<dbReference type="RefSeq" id="WP_343947694.1">
    <property type="nucleotide sequence ID" value="NZ_BAAAHQ010000001.1"/>
</dbReference>
<name>A0ABN1NLJ9_9ACTN</name>
<gene>
    <name evidence="2" type="ORF">GCM10009560_01890</name>
</gene>
<evidence type="ECO:0000313" key="3">
    <source>
        <dbReference type="Proteomes" id="UP001501578"/>
    </source>
</evidence>
<reference evidence="2 3" key="1">
    <citation type="journal article" date="2019" name="Int. J. Syst. Evol. Microbiol.">
        <title>The Global Catalogue of Microorganisms (GCM) 10K type strain sequencing project: providing services to taxonomists for standard genome sequencing and annotation.</title>
        <authorList>
            <consortium name="The Broad Institute Genomics Platform"/>
            <consortium name="The Broad Institute Genome Sequencing Center for Infectious Disease"/>
            <person name="Wu L."/>
            <person name="Ma J."/>
        </authorList>
    </citation>
    <scope>NUCLEOTIDE SEQUENCE [LARGE SCALE GENOMIC DNA]</scope>
    <source>
        <strain evidence="2 3">JCM 11136</strain>
    </source>
</reference>
<sequence>MYEIVAALLPPAVVATAFLLGVRAILRRERADRERERTARQVAE</sequence>
<keyword evidence="1" id="KW-0812">Transmembrane</keyword>
<comment type="caution">
    <text evidence="2">The sequence shown here is derived from an EMBL/GenBank/DDBJ whole genome shotgun (WGS) entry which is preliminary data.</text>
</comment>
<proteinExistence type="predicted"/>
<evidence type="ECO:0000256" key="1">
    <source>
        <dbReference type="SAM" id="Phobius"/>
    </source>
</evidence>